<proteinExistence type="predicted"/>
<evidence type="ECO:0000313" key="2">
    <source>
        <dbReference type="EMBL" id="KAK8997299.1"/>
    </source>
</evidence>
<evidence type="ECO:0000313" key="3">
    <source>
        <dbReference type="Proteomes" id="UP001396334"/>
    </source>
</evidence>
<evidence type="ECO:0000256" key="1">
    <source>
        <dbReference type="SAM" id="MobiDB-lite"/>
    </source>
</evidence>
<keyword evidence="3" id="KW-1185">Reference proteome</keyword>
<comment type="caution">
    <text evidence="2">The sequence shown here is derived from an EMBL/GenBank/DDBJ whole genome shotgun (WGS) entry which is preliminary data.</text>
</comment>
<accession>A0ABR2Q9G1</accession>
<sequence>MGAKDRVNGNGIGKDGGKSSSESFGESVRRLGPENAVVDGCLDEVESFNDVLIGKDYNDYVEGTLNLESSQIGERELLGCGSHINPSMFFVFGPFAALGELQFLYLRNLPLYQSNSTSVHLRKGSGHVLDGMLRKQAQDAGLVRLFSVFDLDEPTFLVRRSFEAWLTDAINILSRYDEGRNMLPRGIITVEAELLW</sequence>
<dbReference type="Proteomes" id="UP001396334">
    <property type="component" value="Unassembled WGS sequence"/>
</dbReference>
<organism evidence="2 3">
    <name type="scientific">Hibiscus sabdariffa</name>
    <name type="common">roselle</name>
    <dbReference type="NCBI Taxonomy" id="183260"/>
    <lineage>
        <taxon>Eukaryota</taxon>
        <taxon>Viridiplantae</taxon>
        <taxon>Streptophyta</taxon>
        <taxon>Embryophyta</taxon>
        <taxon>Tracheophyta</taxon>
        <taxon>Spermatophyta</taxon>
        <taxon>Magnoliopsida</taxon>
        <taxon>eudicotyledons</taxon>
        <taxon>Gunneridae</taxon>
        <taxon>Pentapetalae</taxon>
        <taxon>rosids</taxon>
        <taxon>malvids</taxon>
        <taxon>Malvales</taxon>
        <taxon>Malvaceae</taxon>
        <taxon>Malvoideae</taxon>
        <taxon>Hibiscus</taxon>
    </lineage>
</organism>
<name>A0ABR2Q9G1_9ROSI</name>
<reference evidence="2 3" key="1">
    <citation type="journal article" date="2024" name="G3 (Bethesda)">
        <title>Genome assembly of Hibiscus sabdariffa L. provides insights into metabolisms of medicinal natural products.</title>
        <authorList>
            <person name="Kim T."/>
        </authorList>
    </citation>
    <scope>NUCLEOTIDE SEQUENCE [LARGE SCALE GENOMIC DNA]</scope>
    <source>
        <strain evidence="2">TK-2024</strain>
        <tissue evidence="2">Old leaves</tissue>
    </source>
</reference>
<dbReference type="EMBL" id="JBBPBN010000043">
    <property type="protein sequence ID" value="KAK8997299.1"/>
    <property type="molecule type" value="Genomic_DNA"/>
</dbReference>
<feature type="region of interest" description="Disordered" evidence="1">
    <location>
        <begin position="1"/>
        <end position="26"/>
    </location>
</feature>
<gene>
    <name evidence="2" type="ORF">V6N11_020781</name>
</gene>
<protein>
    <submittedName>
        <fullName evidence="2">Uncharacterized protein</fullName>
    </submittedName>
</protein>